<organism evidence="4">
    <name type="scientific">hydrothermal vent metagenome</name>
    <dbReference type="NCBI Taxonomy" id="652676"/>
    <lineage>
        <taxon>unclassified sequences</taxon>
        <taxon>metagenomes</taxon>
        <taxon>ecological metagenomes</taxon>
    </lineage>
</organism>
<dbReference type="EMBL" id="UOFJ01000040">
    <property type="protein sequence ID" value="VAW61445.1"/>
    <property type="molecule type" value="Genomic_DNA"/>
</dbReference>
<feature type="coiled-coil region" evidence="1">
    <location>
        <begin position="134"/>
        <end position="161"/>
    </location>
</feature>
<reference evidence="4" key="1">
    <citation type="submission" date="2018-06" db="EMBL/GenBank/DDBJ databases">
        <authorList>
            <person name="Zhirakovskaya E."/>
        </authorList>
    </citation>
    <scope>NUCLEOTIDE SEQUENCE</scope>
</reference>
<dbReference type="Gene3D" id="2.40.420.20">
    <property type="match status" value="1"/>
</dbReference>
<dbReference type="GO" id="GO:0015562">
    <property type="term" value="F:efflux transmembrane transporter activity"/>
    <property type="evidence" value="ECO:0007669"/>
    <property type="project" value="TreeGrafter"/>
</dbReference>
<dbReference type="Pfam" id="PF25954">
    <property type="entry name" value="Beta-barrel_RND_2"/>
    <property type="match status" value="1"/>
</dbReference>
<name>A0A3B0WZI4_9ZZZZ</name>
<dbReference type="Pfam" id="PF25973">
    <property type="entry name" value="BSH_CzcB"/>
    <property type="match status" value="1"/>
</dbReference>
<sequence>MLIPVTQIAKVLYFSLLITISNPTIAQLAIAEAERVNLQTAPAQYQVVDQERVLDARVEAVHKATVSAQTSGRVKQIFFDVNDYVRKGDVLLRMRDKDQQAKLSAARAAFKQAESEFRRVTKLYLNKLISKSAVDRAELQLKSSRARLDQAEERLQRTIVRAPYSGIVVKRHIELGETARRAMPLFTGLSLETLRVVVNLPQDIINVVRQFRQARVLPVQGDGSAIEATSMVISPYADAQSHTFQVRVNLPLGDHGLYPGMAVKVVFATGVTRKLLVPASAITHRSEVTAVYVMNTPSADMPGVFSMRQIRAGHRQQNDMIEVLSGLQENERVAIDPVKAIAFIKDSKNQ</sequence>
<dbReference type="AlphaFoldDB" id="A0A3B0WZI4"/>
<gene>
    <name evidence="4" type="ORF">MNBD_GAMMA10-1168</name>
</gene>
<evidence type="ECO:0000313" key="4">
    <source>
        <dbReference type="EMBL" id="VAW61445.1"/>
    </source>
</evidence>
<dbReference type="InterPro" id="IPR058792">
    <property type="entry name" value="Beta-barrel_RND_2"/>
</dbReference>
<protein>
    <submittedName>
        <fullName evidence="4">Probable Co/Zn/Cd efflux system membrane fusion protein</fullName>
    </submittedName>
</protein>
<dbReference type="Gene3D" id="1.10.287.470">
    <property type="entry name" value="Helix hairpin bin"/>
    <property type="match status" value="1"/>
</dbReference>
<dbReference type="NCBIfam" id="TIGR01730">
    <property type="entry name" value="RND_mfp"/>
    <property type="match status" value="1"/>
</dbReference>
<dbReference type="InterPro" id="IPR006143">
    <property type="entry name" value="RND_pump_MFP"/>
</dbReference>
<dbReference type="PANTHER" id="PTHR30469:SF18">
    <property type="entry name" value="RESISTANCE-NODULATION-CELL DIVISION (RND) EFFLUX MEMBRANE FUSION PROTEIN-RELATED"/>
    <property type="match status" value="1"/>
</dbReference>
<dbReference type="PANTHER" id="PTHR30469">
    <property type="entry name" value="MULTIDRUG RESISTANCE PROTEIN MDTA"/>
    <property type="match status" value="1"/>
</dbReference>
<dbReference type="SUPFAM" id="SSF111369">
    <property type="entry name" value="HlyD-like secretion proteins"/>
    <property type="match status" value="1"/>
</dbReference>
<keyword evidence="1" id="KW-0175">Coiled coil</keyword>
<evidence type="ECO:0000259" key="2">
    <source>
        <dbReference type="Pfam" id="PF25954"/>
    </source>
</evidence>
<dbReference type="Gene3D" id="2.40.30.170">
    <property type="match status" value="1"/>
</dbReference>
<dbReference type="GO" id="GO:1990281">
    <property type="term" value="C:efflux pump complex"/>
    <property type="evidence" value="ECO:0007669"/>
    <property type="project" value="TreeGrafter"/>
</dbReference>
<evidence type="ECO:0000259" key="3">
    <source>
        <dbReference type="Pfam" id="PF25973"/>
    </source>
</evidence>
<feature type="domain" description="CusB-like beta-barrel" evidence="2">
    <location>
        <begin position="196"/>
        <end position="269"/>
    </location>
</feature>
<feature type="domain" description="CzcB-like barrel-sandwich hybrid" evidence="3">
    <location>
        <begin position="64"/>
        <end position="187"/>
    </location>
</feature>
<evidence type="ECO:0000256" key="1">
    <source>
        <dbReference type="SAM" id="Coils"/>
    </source>
</evidence>
<accession>A0A3B0WZI4</accession>
<dbReference type="Gene3D" id="2.40.50.100">
    <property type="match status" value="1"/>
</dbReference>
<dbReference type="InterPro" id="IPR058647">
    <property type="entry name" value="BSH_CzcB-like"/>
</dbReference>
<proteinExistence type="predicted"/>